<organism evidence="2 4">
    <name type="scientific">Staphylococcus nepalensis</name>
    <dbReference type="NCBI Taxonomy" id="214473"/>
    <lineage>
        <taxon>Bacteria</taxon>
        <taxon>Bacillati</taxon>
        <taxon>Bacillota</taxon>
        <taxon>Bacilli</taxon>
        <taxon>Bacillales</taxon>
        <taxon>Staphylococcaceae</taxon>
        <taxon>Staphylococcus</taxon>
    </lineage>
</organism>
<proteinExistence type="predicted"/>
<evidence type="ECO:0000256" key="1">
    <source>
        <dbReference type="SAM" id="Phobius"/>
    </source>
</evidence>
<accession>A0A291JHQ3</accession>
<evidence type="ECO:0000313" key="3">
    <source>
        <dbReference type="EMBL" id="SUM53855.1"/>
    </source>
</evidence>
<dbReference type="Proteomes" id="UP000240400">
    <property type="component" value="Unassembled WGS sequence"/>
</dbReference>
<evidence type="ECO:0000313" key="2">
    <source>
        <dbReference type="EMBL" id="PTK60162.1"/>
    </source>
</evidence>
<evidence type="ECO:0000313" key="4">
    <source>
        <dbReference type="Proteomes" id="UP000240400"/>
    </source>
</evidence>
<dbReference type="GeneID" id="66775557"/>
<feature type="transmembrane region" description="Helical" evidence="1">
    <location>
        <begin position="7"/>
        <end position="25"/>
    </location>
</feature>
<feature type="transmembrane region" description="Helical" evidence="1">
    <location>
        <begin position="190"/>
        <end position="205"/>
    </location>
</feature>
<evidence type="ECO:0000313" key="5">
    <source>
        <dbReference type="Proteomes" id="UP000254412"/>
    </source>
</evidence>
<protein>
    <submittedName>
        <fullName evidence="2">Tryptophan-rich sensory protein</fullName>
    </submittedName>
</protein>
<feature type="transmembrane region" description="Helical" evidence="1">
    <location>
        <begin position="134"/>
        <end position="154"/>
    </location>
</feature>
<dbReference type="OrthoDB" id="5189031at2"/>
<dbReference type="EMBL" id="PZHR01000009">
    <property type="protein sequence ID" value="PTK60162.1"/>
    <property type="molecule type" value="Genomic_DNA"/>
</dbReference>
<dbReference type="Gene3D" id="1.20.1260.100">
    <property type="entry name" value="TspO/MBR protein"/>
    <property type="match status" value="1"/>
</dbReference>
<feature type="transmembrane region" description="Helical" evidence="1">
    <location>
        <begin position="211"/>
        <end position="234"/>
    </location>
</feature>
<dbReference type="InterPro" id="IPR038330">
    <property type="entry name" value="TspO/MBR-related_sf"/>
</dbReference>
<dbReference type="PANTHER" id="PTHR33802:SF1">
    <property type="entry name" value="XK-RELATED PROTEIN"/>
    <property type="match status" value="1"/>
</dbReference>
<feature type="transmembrane region" description="Helical" evidence="1">
    <location>
        <begin position="45"/>
        <end position="66"/>
    </location>
</feature>
<dbReference type="Proteomes" id="UP000254412">
    <property type="component" value="Unassembled WGS sequence"/>
</dbReference>
<keyword evidence="1" id="KW-0812">Transmembrane</keyword>
<gene>
    <name evidence="2" type="ORF">BUZ61_03105</name>
    <name evidence="3" type="ORF">NCTC13834_00138</name>
</gene>
<reference evidence="3 5" key="3">
    <citation type="submission" date="2018-06" db="EMBL/GenBank/DDBJ databases">
        <authorList>
            <consortium name="Pathogen Informatics"/>
            <person name="Doyle S."/>
        </authorList>
    </citation>
    <scope>NUCLEOTIDE SEQUENCE [LARGE SCALE GENOMIC DNA]</scope>
    <source>
        <strain evidence="3 5">NCTC13834</strain>
    </source>
</reference>
<reference evidence="2" key="2">
    <citation type="submission" date="2018-03" db="EMBL/GenBank/DDBJ databases">
        <authorList>
            <person name="Keele B.F."/>
        </authorList>
    </citation>
    <scope>NUCLEOTIDE SEQUENCE</scope>
    <source>
        <strain evidence="2">SNUC 4337</strain>
    </source>
</reference>
<name>A0A291JHQ3_9STAP</name>
<keyword evidence="1" id="KW-0472">Membrane</keyword>
<dbReference type="KEGG" id="snl:BJD96_00565"/>
<feature type="transmembrane region" description="Helical" evidence="1">
    <location>
        <begin position="166"/>
        <end position="185"/>
    </location>
</feature>
<keyword evidence="1" id="KW-1133">Transmembrane helix</keyword>
<reference evidence="2 4" key="1">
    <citation type="journal article" date="2016" name="Front. Microbiol.">
        <title>Comprehensive Phylogenetic Analysis of Bovine Non-aureus Staphylococci Species Based on Whole-Genome Sequencing.</title>
        <authorList>
            <person name="Naushad S."/>
            <person name="Barkema H.W."/>
            <person name="Luby C."/>
            <person name="Condas L.A."/>
            <person name="Nobrega D.B."/>
            <person name="Carson D.A."/>
            <person name="De Buck J."/>
        </authorList>
    </citation>
    <scope>NUCLEOTIDE SEQUENCE [LARGE SCALE GENOMIC DNA]</scope>
    <source>
        <strain evidence="2 4">SNUC 4337</strain>
    </source>
</reference>
<sequence length="239" mass="27662">MTRQRKWVLLYVIAFLIMIAINYLSGSNIGNIAEDKQAMIQPAGFAFAIWGLIYVLILAWLIKLLMIRSHNKKIVSRLKYLPIINFLLNSAWIIVYTQQWFLVSVIVILALLYNIARMYVILSDYRGYNRLPFSIYFGWTTVATIVNIFSLALNNHIQTIFGLDELSWTMIALILATIIGIFIAISFKDWLYPLVLIWPFYGIYIENNNYYLSLDVTLITASLLLFITAIIVVVRMKKS</sequence>
<dbReference type="AlphaFoldDB" id="A0A291JHQ3"/>
<dbReference type="EMBL" id="UHDS01000001">
    <property type="protein sequence ID" value="SUM53855.1"/>
    <property type="molecule type" value="Genomic_DNA"/>
</dbReference>
<feature type="transmembrane region" description="Helical" evidence="1">
    <location>
        <begin position="101"/>
        <end position="122"/>
    </location>
</feature>
<dbReference type="PANTHER" id="PTHR33802">
    <property type="entry name" value="SI:CH211-161H7.5-RELATED"/>
    <property type="match status" value="1"/>
</dbReference>
<dbReference type="GO" id="GO:0016020">
    <property type="term" value="C:membrane"/>
    <property type="evidence" value="ECO:0007669"/>
    <property type="project" value="UniProtKB-SubCell"/>
</dbReference>
<dbReference type="RefSeq" id="WP_096808093.1">
    <property type="nucleotide sequence ID" value="NZ_BMCF01000007.1"/>
</dbReference>
<feature type="transmembrane region" description="Helical" evidence="1">
    <location>
        <begin position="78"/>
        <end position="95"/>
    </location>
</feature>